<dbReference type="GO" id="GO:0015293">
    <property type="term" value="F:symporter activity"/>
    <property type="evidence" value="ECO:0007669"/>
    <property type="project" value="UniProtKB-KW"/>
</dbReference>
<evidence type="ECO:0000256" key="7">
    <source>
        <dbReference type="SAM" id="MobiDB-lite"/>
    </source>
</evidence>
<dbReference type="SUPFAM" id="SSF53335">
    <property type="entry name" value="S-adenosyl-L-methionine-dependent methyltransferases"/>
    <property type="match status" value="1"/>
</dbReference>
<evidence type="ECO:0000259" key="9">
    <source>
        <dbReference type="Pfam" id="PF08242"/>
    </source>
</evidence>
<dbReference type="PRINTS" id="PR00176">
    <property type="entry name" value="NANEUSMPORT"/>
</dbReference>
<evidence type="ECO:0000313" key="11">
    <source>
        <dbReference type="Proteomes" id="UP001230188"/>
    </source>
</evidence>
<evidence type="ECO:0000256" key="5">
    <source>
        <dbReference type="ARBA" id="ARBA00023136"/>
    </source>
</evidence>
<comment type="similarity">
    <text evidence="6">Belongs to the sodium:neurotransmitter symporter (SNF) (TC 2.A.22) family.</text>
</comment>
<keyword evidence="4 8" id="KW-1133">Transmembrane helix</keyword>
<dbReference type="Pfam" id="PF08242">
    <property type="entry name" value="Methyltransf_12"/>
    <property type="match status" value="1"/>
</dbReference>
<dbReference type="GO" id="GO:0035725">
    <property type="term" value="P:sodium ion transmembrane transport"/>
    <property type="evidence" value="ECO:0007669"/>
    <property type="project" value="TreeGrafter"/>
</dbReference>
<dbReference type="PANTHER" id="PTHR11616:SF182">
    <property type="entry name" value="TRANSPORTER"/>
    <property type="match status" value="1"/>
</dbReference>
<reference evidence="10" key="1">
    <citation type="submission" date="2023-01" db="EMBL/GenBank/DDBJ databases">
        <title>Metagenome sequencing of chrysophaentin producing Chrysophaeum taylorii.</title>
        <authorList>
            <person name="Davison J."/>
            <person name="Bewley C."/>
        </authorList>
    </citation>
    <scope>NUCLEOTIDE SEQUENCE</scope>
    <source>
        <strain evidence="10">NIES-1699</strain>
    </source>
</reference>
<evidence type="ECO:0000256" key="3">
    <source>
        <dbReference type="ARBA" id="ARBA00022692"/>
    </source>
</evidence>
<keyword evidence="11" id="KW-1185">Reference proteome</keyword>
<dbReference type="SUPFAM" id="SSF48452">
    <property type="entry name" value="TPR-like"/>
    <property type="match status" value="1"/>
</dbReference>
<evidence type="ECO:0000256" key="8">
    <source>
        <dbReference type="SAM" id="Phobius"/>
    </source>
</evidence>
<dbReference type="SUPFAM" id="SSF161070">
    <property type="entry name" value="SNF-like"/>
    <property type="match status" value="1"/>
</dbReference>
<feature type="region of interest" description="Disordered" evidence="7">
    <location>
        <begin position="1040"/>
        <end position="1064"/>
    </location>
</feature>
<feature type="transmembrane region" description="Helical" evidence="8">
    <location>
        <begin position="917"/>
        <end position="938"/>
    </location>
</feature>
<dbReference type="GO" id="GO:0005886">
    <property type="term" value="C:plasma membrane"/>
    <property type="evidence" value="ECO:0007669"/>
    <property type="project" value="TreeGrafter"/>
</dbReference>
<dbReference type="InterPro" id="IPR029063">
    <property type="entry name" value="SAM-dependent_MTases_sf"/>
</dbReference>
<gene>
    <name evidence="10" type="ORF">CTAYLR_009646</name>
</gene>
<feature type="transmembrane region" description="Helical" evidence="8">
    <location>
        <begin position="843"/>
        <end position="866"/>
    </location>
</feature>
<feature type="transmembrane region" description="Helical" evidence="8">
    <location>
        <begin position="562"/>
        <end position="581"/>
    </location>
</feature>
<sequence>MSLFQEALGLQRRGEYEAAHARCVALVKAEPEHARGWALQSSLERSEERALAAAEKGFALRDLPVTRRALAQALTRVDARTKPRTGLELLERAAGLVPLDAGVQFRLGRAARQLRRPRVAADAFRAVLAAEPGHERARFWLATIDPSVAVSRAPIGHVKALYDDYAPRYDDHLRLKLRTRAPELVAGALAAHAAEKGFGVDLGCGTGLSGVALAKALPSVRWIGVDLSTQMCALAWKKGAYHRVETNDMLALLEGSPGIFDCLVSCDVLVYVGDLADFFRAARCAAKPSATLAISLEDADEALDAKGPTPPWRLTASGRFTHAPSYVRSVAAEAQWTCLVSEAETLRHQAGQPAATPTLASSRFSVAPDTMRGRPPKAVFVALGNASFATRVPATQNGADINANQRPFVHAAAVHTPTNDSQVAAWTTFRMSLVLAGTSITKVPASVQDTSTRVPVGGRSGRDISTSRALTSRGLGPNIREIRRARTSLGANPAAMPTTLKTTAANNIIKARRAMNGGEVKKRERWASRSEFLLATVGQCVGVGNVWRFPYLCYKNGGGTFLIPYFLALGVIGVPIFLLELSLGQRFAKGNVYAYRHLDPRLGGVGVASTCMSFVTLWYYNIIVAWTLVYMAQSCRSLNDVPWRGGEHGVDAERFWHRAVLWRSDGFEEFRNDVASPELVLASFIGWTALFFATRKGVQSTGKVAYVSATLPYVLLVMLVARGVTLEGASEGLAFYLKPRPRELVSFRPWLDAANQIIYSLGVGGGGLIAFGSYNPPDEDVVYDSIAIAALNSATSLFAGVAIFAMLGHKARVDHKSVSDVVDSGEGLAFVAYPDGLSHLPGAGAWCFVFFAMLFALALDSSMAMLEAWMTMLGDFGVCDDRTGTFSDARRQFVCLSSCFFGFVVSFVFIARPGIYWFALVDSVVVWGVFAVAVFECLGVSRAYGGQRFTDEILQLTRRKIPDVFSRLCWPKLTPALCVLLGFISLILQLSATSPKYEGAHATVSSRVVALVIMLTPLLIMALGWVFPEDRVWYLRHSNEDDTTSSSSRSKGPDEPTAAAAAAAAAAAEKEQRPCSFIELYPHLHQDTNSTMV</sequence>
<keyword evidence="6" id="KW-0769">Symport</keyword>
<keyword evidence="3 6" id="KW-0812">Transmembrane</keyword>
<feature type="transmembrane region" description="Helical" evidence="8">
    <location>
        <begin position="968"/>
        <end position="988"/>
    </location>
</feature>
<feature type="transmembrane region" description="Helical" evidence="8">
    <location>
        <begin position="893"/>
        <end position="911"/>
    </location>
</feature>
<evidence type="ECO:0000256" key="2">
    <source>
        <dbReference type="ARBA" id="ARBA00022448"/>
    </source>
</evidence>
<dbReference type="InterPro" id="IPR037272">
    <property type="entry name" value="SNS_sf"/>
</dbReference>
<feature type="transmembrane region" description="Helical" evidence="8">
    <location>
        <begin position="674"/>
        <end position="692"/>
    </location>
</feature>
<dbReference type="Gene3D" id="1.25.40.10">
    <property type="entry name" value="Tetratricopeptide repeat domain"/>
    <property type="match status" value="1"/>
</dbReference>
<feature type="transmembrane region" description="Helical" evidence="8">
    <location>
        <begin position="602"/>
        <end position="620"/>
    </location>
</feature>
<dbReference type="NCBIfam" id="NF037979">
    <property type="entry name" value="Na_transp"/>
    <property type="match status" value="1"/>
</dbReference>
<protein>
    <recommendedName>
        <fullName evidence="6">Transporter</fullName>
    </recommendedName>
</protein>
<feature type="domain" description="Methyltransferase type 12" evidence="9">
    <location>
        <begin position="200"/>
        <end position="290"/>
    </location>
</feature>
<dbReference type="Gene3D" id="3.40.50.150">
    <property type="entry name" value="Vaccinia Virus protein VP39"/>
    <property type="match status" value="1"/>
</dbReference>
<comment type="caution">
    <text evidence="10">The sequence shown here is derived from an EMBL/GenBank/DDBJ whole genome shotgun (WGS) entry which is preliminary data.</text>
</comment>
<dbReference type="GO" id="GO:0006865">
    <property type="term" value="P:amino acid transport"/>
    <property type="evidence" value="ECO:0007669"/>
    <property type="project" value="TreeGrafter"/>
</dbReference>
<dbReference type="PROSITE" id="PS50267">
    <property type="entry name" value="NA_NEUROTRAN_SYMP_3"/>
    <property type="match status" value="1"/>
</dbReference>
<feature type="transmembrane region" description="Helical" evidence="8">
    <location>
        <begin position="704"/>
        <end position="724"/>
    </location>
</feature>
<dbReference type="PANTHER" id="PTHR11616">
    <property type="entry name" value="SODIUM/CHLORIDE DEPENDENT TRANSPORTER"/>
    <property type="match status" value="1"/>
</dbReference>
<feature type="transmembrane region" description="Helical" evidence="8">
    <location>
        <begin position="786"/>
        <end position="807"/>
    </location>
</feature>
<accession>A0AAD7U7W6</accession>
<feature type="transmembrane region" description="Helical" evidence="8">
    <location>
        <begin position="1008"/>
        <end position="1027"/>
    </location>
</feature>
<dbReference type="PROSITE" id="PS00610">
    <property type="entry name" value="NA_NEUROTRAN_SYMP_1"/>
    <property type="match status" value="1"/>
</dbReference>
<feature type="transmembrane region" description="Helical" evidence="8">
    <location>
        <begin position="757"/>
        <end position="774"/>
    </location>
</feature>
<dbReference type="InterPro" id="IPR011990">
    <property type="entry name" value="TPR-like_helical_dom_sf"/>
</dbReference>
<comment type="subcellular location">
    <subcellularLocation>
        <location evidence="1">Membrane</location>
        <topology evidence="1">Multi-pass membrane protein</topology>
    </subcellularLocation>
</comment>
<dbReference type="CDD" id="cd02440">
    <property type="entry name" value="AdoMet_MTases"/>
    <property type="match status" value="1"/>
</dbReference>
<dbReference type="AlphaFoldDB" id="A0AAD7U7W6"/>
<dbReference type="InterPro" id="IPR000175">
    <property type="entry name" value="Na/ntran_symport"/>
</dbReference>
<evidence type="ECO:0000256" key="6">
    <source>
        <dbReference type="RuleBase" id="RU003732"/>
    </source>
</evidence>
<keyword evidence="2 6" id="KW-0813">Transport</keyword>
<name>A0AAD7U7W6_9STRA</name>
<proteinExistence type="inferred from homology"/>
<evidence type="ECO:0000313" key="10">
    <source>
        <dbReference type="EMBL" id="KAJ8598942.1"/>
    </source>
</evidence>
<organism evidence="10 11">
    <name type="scientific">Chrysophaeum taylorii</name>
    <dbReference type="NCBI Taxonomy" id="2483200"/>
    <lineage>
        <taxon>Eukaryota</taxon>
        <taxon>Sar</taxon>
        <taxon>Stramenopiles</taxon>
        <taxon>Ochrophyta</taxon>
        <taxon>Pelagophyceae</taxon>
        <taxon>Pelagomonadales</taxon>
        <taxon>Pelagomonadaceae</taxon>
        <taxon>Chrysophaeum</taxon>
    </lineage>
</organism>
<dbReference type="Proteomes" id="UP001230188">
    <property type="component" value="Unassembled WGS sequence"/>
</dbReference>
<dbReference type="Pfam" id="PF00209">
    <property type="entry name" value="SNF"/>
    <property type="match status" value="1"/>
</dbReference>
<keyword evidence="5 8" id="KW-0472">Membrane</keyword>
<evidence type="ECO:0000256" key="1">
    <source>
        <dbReference type="ARBA" id="ARBA00004141"/>
    </source>
</evidence>
<dbReference type="InterPro" id="IPR013217">
    <property type="entry name" value="Methyltransf_12"/>
</dbReference>
<dbReference type="EMBL" id="JAQMWT010000614">
    <property type="protein sequence ID" value="KAJ8598942.1"/>
    <property type="molecule type" value="Genomic_DNA"/>
</dbReference>
<evidence type="ECO:0000256" key="4">
    <source>
        <dbReference type="ARBA" id="ARBA00022989"/>
    </source>
</evidence>